<organism evidence="2">
    <name type="scientific">Lygus hesperus</name>
    <name type="common">Western plant bug</name>
    <dbReference type="NCBI Taxonomy" id="30085"/>
    <lineage>
        <taxon>Eukaryota</taxon>
        <taxon>Metazoa</taxon>
        <taxon>Ecdysozoa</taxon>
        <taxon>Arthropoda</taxon>
        <taxon>Hexapoda</taxon>
        <taxon>Insecta</taxon>
        <taxon>Pterygota</taxon>
        <taxon>Neoptera</taxon>
        <taxon>Paraneoptera</taxon>
        <taxon>Hemiptera</taxon>
        <taxon>Heteroptera</taxon>
        <taxon>Panheteroptera</taxon>
        <taxon>Cimicomorpha</taxon>
        <taxon>Miridae</taxon>
        <taxon>Mirini</taxon>
        <taxon>Lygus</taxon>
    </lineage>
</organism>
<feature type="non-terminal residue" evidence="2">
    <location>
        <position position="1"/>
    </location>
</feature>
<feature type="non-terminal residue" evidence="2">
    <location>
        <position position="196"/>
    </location>
</feature>
<proteinExistence type="predicted"/>
<feature type="region of interest" description="Disordered" evidence="1">
    <location>
        <begin position="38"/>
        <end position="75"/>
    </location>
</feature>
<dbReference type="EMBL" id="GBRD01017175">
    <property type="protein sequence ID" value="JAG48652.1"/>
    <property type="molecule type" value="Transcribed_RNA"/>
</dbReference>
<evidence type="ECO:0000313" key="2">
    <source>
        <dbReference type="EMBL" id="JAG48652.1"/>
    </source>
</evidence>
<feature type="region of interest" description="Disordered" evidence="1">
    <location>
        <begin position="87"/>
        <end position="179"/>
    </location>
</feature>
<protein>
    <submittedName>
        <fullName evidence="2">Uncharacterized protein</fullName>
    </submittedName>
</protein>
<feature type="compositionally biased region" description="Basic and acidic residues" evidence="1">
    <location>
        <begin position="38"/>
        <end position="51"/>
    </location>
</feature>
<reference evidence="2" key="1">
    <citation type="submission" date="2014-09" db="EMBL/GenBank/DDBJ databases">
        <authorList>
            <person name="Magalhaes I.L.F."/>
            <person name="Oliveira U."/>
            <person name="Santos F.R."/>
            <person name="Vidigal T.H.D.A."/>
            <person name="Brescovit A.D."/>
            <person name="Santos A.J."/>
        </authorList>
    </citation>
    <scope>NUCLEOTIDE SEQUENCE</scope>
</reference>
<accession>A0A0K8S5T6</accession>
<sequence>NTITDMVEEIYTLLQSHDGIPIESETEIPNLTAELTTKTREMTGVRSEKVMGRRMSTSSGGEGNNERNNQSTSGLIEDVLRQVKKEIKAEPDTGTGNARKHRRKIQSTSEEMEEIKQVKQEPDEETSRGGRKGRREHKNQSTSGMIEAVLRQVKREIKAEPDEEPSGSDRKRRRKTKCTSELLEAIQQVKKEIETE</sequence>
<feature type="compositionally biased region" description="Basic and acidic residues" evidence="1">
    <location>
        <begin position="114"/>
        <end position="128"/>
    </location>
</feature>
<evidence type="ECO:0000256" key="1">
    <source>
        <dbReference type="SAM" id="MobiDB-lite"/>
    </source>
</evidence>
<dbReference type="AlphaFoldDB" id="A0A0K8S5T6"/>
<name>A0A0K8S5T6_LYGHE</name>